<protein>
    <recommendedName>
        <fullName evidence="13">Odorant receptor</fullName>
    </recommendedName>
</protein>
<evidence type="ECO:0000256" key="7">
    <source>
        <dbReference type="ARBA" id="ARBA00023136"/>
    </source>
</evidence>
<gene>
    <name evidence="11" type="ORF">K0M31_017747</name>
</gene>
<feature type="transmembrane region" description="Helical" evidence="10">
    <location>
        <begin position="36"/>
        <end position="62"/>
    </location>
</feature>
<dbReference type="Proteomes" id="UP001177670">
    <property type="component" value="Unassembled WGS sequence"/>
</dbReference>
<evidence type="ECO:0000256" key="10">
    <source>
        <dbReference type="SAM" id="Phobius"/>
    </source>
</evidence>
<dbReference type="EMBL" id="JAHYIQ010000006">
    <property type="protein sequence ID" value="KAK1131463.1"/>
    <property type="molecule type" value="Genomic_DNA"/>
</dbReference>
<evidence type="ECO:0000256" key="5">
    <source>
        <dbReference type="ARBA" id="ARBA00022725"/>
    </source>
</evidence>
<dbReference type="GO" id="GO:0007165">
    <property type="term" value="P:signal transduction"/>
    <property type="evidence" value="ECO:0007669"/>
    <property type="project" value="UniProtKB-KW"/>
</dbReference>
<name>A0AA40G680_9HYME</name>
<evidence type="ECO:0000313" key="11">
    <source>
        <dbReference type="EMBL" id="KAK1131463.1"/>
    </source>
</evidence>
<keyword evidence="8" id="KW-0675">Receptor</keyword>
<reference evidence="11" key="1">
    <citation type="submission" date="2021-10" db="EMBL/GenBank/DDBJ databases">
        <title>Melipona bicolor Genome sequencing and assembly.</title>
        <authorList>
            <person name="Araujo N.S."/>
            <person name="Arias M.C."/>
        </authorList>
    </citation>
    <scope>NUCLEOTIDE SEQUENCE</scope>
    <source>
        <strain evidence="11">USP_2M_L1-L4_2017</strain>
        <tissue evidence="11">Whole body</tissue>
    </source>
</reference>
<dbReference type="Pfam" id="PF02949">
    <property type="entry name" value="7tm_6"/>
    <property type="match status" value="1"/>
</dbReference>
<feature type="transmembrane region" description="Helical" evidence="10">
    <location>
        <begin position="292"/>
        <end position="316"/>
    </location>
</feature>
<dbReference type="GO" id="GO:0004984">
    <property type="term" value="F:olfactory receptor activity"/>
    <property type="evidence" value="ECO:0007669"/>
    <property type="project" value="InterPro"/>
</dbReference>
<feature type="transmembrane region" description="Helical" evidence="10">
    <location>
        <begin position="204"/>
        <end position="228"/>
    </location>
</feature>
<evidence type="ECO:0000256" key="4">
    <source>
        <dbReference type="ARBA" id="ARBA00022692"/>
    </source>
</evidence>
<evidence type="ECO:0000256" key="8">
    <source>
        <dbReference type="ARBA" id="ARBA00023170"/>
    </source>
</evidence>
<dbReference type="GO" id="GO:0005549">
    <property type="term" value="F:odorant binding"/>
    <property type="evidence" value="ECO:0007669"/>
    <property type="project" value="InterPro"/>
</dbReference>
<keyword evidence="2" id="KW-1003">Cell membrane</keyword>
<sequence length="329" mass="37827">MNAKNCSDYSLQFNRWFLKPIGAWPRFTTTTKCERIVSVILIAFCYVILLFSIIPCAAYLIFVDNSFYKKVKIFGPMVRWIFGGIHYTNLLFLGKNIGHCVEHLEADWRIVTKNSEQRVMLKHAKFGRLVSIIFAIFVHSGVMSYCIISASHTRAVRFDNETRIIRSLPLAVYTKMIPVDTSPTNEIVLVMQFFSALISDSGGIGFYTLATVLAAHACGQLNVLAIWIKDYVNESGNKKDGPFRKIEMIVQHHLRILEYDHFLAFSSNDVARLRAVVYICVNYSFVARIEDIMTWVCMTELFRCIFAISMLGYYTVMVTKYEIRVMFVV</sequence>
<dbReference type="PANTHER" id="PTHR21137:SF35">
    <property type="entry name" value="ODORANT RECEPTOR 19A-RELATED"/>
    <property type="match status" value="1"/>
</dbReference>
<evidence type="ECO:0000256" key="6">
    <source>
        <dbReference type="ARBA" id="ARBA00022989"/>
    </source>
</evidence>
<comment type="subcellular location">
    <subcellularLocation>
        <location evidence="1">Cell membrane</location>
        <topology evidence="1">Multi-pass membrane protein</topology>
    </subcellularLocation>
</comment>
<dbReference type="AlphaFoldDB" id="A0AA40G680"/>
<evidence type="ECO:0000256" key="9">
    <source>
        <dbReference type="ARBA" id="ARBA00023224"/>
    </source>
</evidence>
<keyword evidence="5" id="KW-0552">Olfaction</keyword>
<keyword evidence="4 10" id="KW-0812">Transmembrane</keyword>
<evidence type="ECO:0000313" key="12">
    <source>
        <dbReference type="Proteomes" id="UP001177670"/>
    </source>
</evidence>
<comment type="caution">
    <text evidence="11">The sequence shown here is derived from an EMBL/GenBank/DDBJ whole genome shotgun (WGS) entry which is preliminary data.</text>
</comment>
<keyword evidence="7 10" id="KW-0472">Membrane</keyword>
<evidence type="ECO:0000256" key="1">
    <source>
        <dbReference type="ARBA" id="ARBA00004651"/>
    </source>
</evidence>
<evidence type="ECO:0000256" key="3">
    <source>
        <dbReference type="ARBA" id="ARBA00022606"/>
    </source>
</evidence>
<keyword evidence="3" id="KW-0716">Sensory transduction</keyword>
<keyword evidence="6 10" id="KW-1133">Transmembrane helix</keyword>
<keyword evidence="12" id="KW-1185">Reference proteome</keyword>
<proteinExistence type="predicted"/>
<dbReference type="InterPro" id="IPR004117">
    <property type="entry name" value="7tm6_olfct_rcpt"/>
</dbReference>
<keyword evidence="9" id="KW-0807">Transducer</keyword>
<organism evidence="11 12">
    <name type="scientific">Melipona bicolor</name>
    <dbReference type="NCBI Taxonomy" id="60889"/>
    <lineage>
        <taxon>Eukaryota</taxon>
        <taxon>Metazoa</taxon>
        <taxon>Ecdysozoa</taxon>
        <taxon>Arthropoda</taxon>
        <taxon>Hexapoda</taxon>
        <taxon>Insecta</taxon>
        <taxon>Pterygota</taxon>
        <taxon>Neoptera</taxon>
        <taxon>Endopterygota</taxon>
        <taxon>Hymenoptera</taxon>
        <taxon>Apocrita</taxon>
        <taxon>Aculeata</taxon>
        <taxon>Apoidea</taxon>
        <taxon>Anthophila</taxon>
        <taxon>Apidae</taxon>
        <taxon>Melipona</taxon>
    </lineage>
</organism>
<dbReference type="PANTHER" id="PTHR21137">
    <property type="entry name" value="ODORANT RECEPTOR"/>
    <property type="match status" value="1"/>
</dbReference>
<accession>A0AA40G680</accession>
<dbReference type="GO" id="GO:0005886">
    <property type="term" value="C:plasma membrane"/>
    <property type="evidence" value="ECO:0007669"/>
    <property type="project" value="UniProtKB-SubCell"/>
</dbReference>
<evidence type="ECO:0008006" key="13">
    <source>
        <dbReference type="Google" id="ProtNLM"/>
    </source>
</evidence>
<evidence type="ECO:0000256" key="2">
    <source>
        <dbReference type="ARBA" id="ARBA00022475"/>
    </source>
</evidence>
<feature type="transmembrane region" description="Helical" evidence="10">
    <location>
        <begin position="129"/>
        <end position="148"/>
    </location>
</feature>